<name>A0A9P7UAC4_9HYPO</name>
<gene>
    <name evidence="2" type="ORF">E4U09_000058</name>
</gene>
<protein>
    <submittedName>
        <fullName evidence="2">Uncharacterized protein</fullName>
    </submittedName>
</protein>
<evidence type="ECO:0000313" key="3">
    <source>
        <dbReference type="Proteomes" id="UP000707071"/>
    </source>
</evidence>
<dbReference type="Proteomes" id="UP000707071">
    <property type="component" value="Unassembled WGS sequence"/>
</dbReference>
<dbReference type="AlphaFoldDB" id="A0A9P7UAC4"/>
<keyword evidence="3" id="KW-1185">Reference proteome</keyword>
<feature type="compositionally biased region" description="Polar residues" evidence="1">
    <location>
        <begin position="33"/>
        <end position="45"/>
    </location>
</feature>
<dbReference type="EMBL" id="SRRH01000001">
    <property type="protein sequence ID" value="KAG6304149.1"/>
    <property type="molecule type" value="Genomic_DNA"/>
</dbReference>
<sequence length="66" mass="7110">MYAQPAKEVSVLVDVHTGTSHRLDPTKEDDFNGSPSPAVPSSTKGTLRRRQRSIPTNTTGGTNRGM</sequence>
<evidence type="ECO:0000313" key="2">
    <source>
        <dbReference type="EMBL" id="KAG6304149.1"/>
    </source>
</evidence>
<feature type="compositionally biased region" description="Basic and acidic residues" evidence="1">
    <location>
        <begin position="21"/>
        <end position="30"/>
    </location>
</feature>
<feature type="compositionally biased region" description="Polar residues" evidence="1">
    <location>
        <begin position="53"/>
        <end position="66"/>
    </location>
</feature>
<proteinExistence type="predicted"/>
<organism evidence="2 3">
    <name type="scientific">Claviceps aff. purpurea</name>
    <dbReference type="NCBI Taxonomy" id="1967640"/>
    <lineage>
        <taxon>Eukaryota</taxon>
        <taxon>Fungi</taxon>
        <taxon>Dikarya</taxon>
        <taxon>Ascomycota</taxon>
        <taxon>Pezizomycotina</taxon>
        <taxon>Sordariomycetes</taxon>
        <taxon>Hypocreomycetidae</taxon>
        <taxon>Hypocreales</taxon>
        <taxon>Clavicipitaceae</taxon>
        <taxon>Claviceps</taxon>
    </lineage>
</organism>
<evidence type="ECO:0000256" key="1">
    <source>
        <dbReference type="SAM" id="MobiDB-lite"/>
    </source>
</evidence>
<accession>A0A9P7UAC4</accession>
<comment type="caution">
    <text evidence="2">The sequence shown here is derived from an EMBL/GenBank/DDBJ whole genome shotgun (WGS) entry which is preliminary data.</text>
</comment>
<feature type="region of interest" description="Disordered" evidence="1">
    <location>
        <begin position="15"/>
        <end position="66"/>
    </location>
</feature>
<reference evidence="2 3" key="1">
    <citation type="journal article" date="2020" name="bioRxiv">
        <title>Whole genome comparisons of ergot fungi reveals the divergence and evolution of species within the genus Claviceps are the result of varying mechanisms driving genome evolution and host range expansion.</title>
        <authorList>
            <person name="Wyka S.A."/>
            <person name="Mondo S.J."/>
            <person name="Liu M."/>
            <person name="Dettman J."/>
            <person name="Nalam V."/>
            <person name="Broders K.D."/>
        </authorList>
    </citation>
    <scope>NUCLEOTIDE SEQUENCE [LARGE SCALE GENOMIC DNA]</scope>
    <source>
        <strain evidence="2 3">Clav52</strain>
    </source>
</reference>